<gene>
    <name evidence="3" type="ORF">ACJHVH_06345</name>
</gene>
<dbReference type="PANTHER" id="PTHR33376">
    <property type="match status" value="1"/>
</dbReference>
<proteinExistence type="predicted"/>
<dbReference type="EMBL" id="JBJJXE010000009">
    <property type="protein sequence ID" value="MFL1732615.1"/>
    <property type="molecule type" value="Genomic_DNA"/>
</dbReference>
<dbReference type="InterPro" id="IPR038404">
    <property type="entry name" value="TRAP_DctP_sf"/>
</dbReference>
<sequence>MKVRRVKLALMGAMALMLSACTDDIGTQTTTNSSDGDEKVVLKVTHFWPATAMSQKKVLEPWCEKIATESNGKLSCQFYPAMQLGGTPAQLIDQVTDGVADIVWTLPGYTAGRFPSMEVMELPFMTVDGEKSSRVAWQMYEEFGQKDFEKVKPLAFNVHDRGQIHNNVRPITKLEDFKGLKMRAPTRLTNKMLEALGATPVNIPLPSLSESISKGVVDGYILPWEVVPTLKLHEMTKYHSEINSPDPVLYSALFSIVMNKQKYDSLPDDLKKVIDGNSGAEFSASIGKAWDEEITQARQQAVDRGNLINTISSDEVKRIQDATRKVETRWVDEMNDKGYDGQAMINRAKELMATSAN</sequence>
<dbReference type="PROSITE" id="PS51257">
    <property type="entry name" value="PROKAR_LIPOPROTEIN"/>
    <property type="match status" value="1"/>
</dbReference>
<evidence type="ECO:0000313" key="4">
    <source>
        <dbReference type="Proteomes" id="UP001624684"/>
    </source>
</evidence>
<keyword evidence="1 2" id="KW-0732">Signal</keyword>
<keyword evidence="4" id="KW-1185">Reference proteome</keyword>
<dbReference type="CDD" id="cd13665">
    <property type="entry name" value="PBP2_TRAP_Dctp3_4"/>
    <property type="match status" value="1"/>
</dbReference>
<organism evidence="3 4">
    <name type="scientific">Moraxella oculi</name>
    <dbReference type="NCBI Taxonomy" id="2940516"/>
    <lineage>
        <taxon>Bacteria</taxon>
        <taxon>Pseudomonadati</taxon>
        <taxon>Pseudomonadota</taxon>
        <taxon>Gammaproteobacteria</taxon>
        <taxon>Moraxellales</taxon>
        <taxon>Moraxellaceae</taxon>
        <taxon>Moraxella</taxon>
    </lineage>
</organism>
<name>A0ABW8UBH2_9GAMM</name>
<dbReference type="InterPro" id="IPR018389">
    <property type="entry name" value="DctP_fam"/>
</dbReference>
<dbReference type="Gene3D" id="3.40.190.170">
    <property type="entry name" value="Bacterial extracellular solute-binding protein, family 7"/>
    <property type="match status" value="1"/>
</dbReference>
<comment type="caution">
    <text evidence="3">The sequence shown here is derived from an EMBL/GenBank/DDBJ whole genome shotgun (WGS) entry which is preliminary data.</text>
</comment>
<feature type="signal peptide" evidence="2">
    <location>
        <begin position="1"/>
        <end position="22"/>
    </location>
</feature>
<accession>A0ABW8UBH2</accession>
<dbReference type="RefSeq" id="WP_407069190.1">
    <property type="nucleotide sequence ID" value="NZ_JBJJXE010000009.1"/>
</dbReference>
<protein>
    <submittedName>
        <fullName evidence="3">TRAP transporter substrate-binding protein</fullName>
    </submittedName>
</protein>
<dbReference type="PANTHER" id="PTHR33376:SF15">
    <property type="entry name" value="BLL6794 PROTEIN"/>
    <property type="match status" value="1"/>
</dbReference>
<reference evidence="3 4" key="1">
    <citation type="submission" date="2024-11" db="EMBL/GenBank/DDBJ databases">
        <title>First Report of Moraxella oculi in Brazil in an Infectious Bovine Keratoconjunctivitis Outbreak.</title>
        <authorList>
            <person name="Carvalho C.V."/>
            <person name="Domingues R."/>
            <person name="Coutinho C."/>
            <person name="Honorio N.T.B.S."/>
            <person name="Faza D.R.L.R."/>
            <person name="Carvalho W.A."/>
            <person name="Machado A.B.F."/>
            <person name="Martins M.F."/>
            <person name="Gaspar E.B."/>
        </authorList>
    </citation>
    <scope>NUCLEOTIDE SEQUENCE [LARGE SCALE GENOMIC DNA]</scope>
    <source>
        <strain evidence="3 4">2117LE</strain>
    </source>
</reference>
<evidence type="ECO:0000256" key="2">
    <source>
        <dbReference type="SAM" id="SignalP"/>
    </source>
</evidence>
<dbReference type="Proteomes" id="UP001624684">
    <property type="component" value="Unassembled WGS sequence"/>
</dbReference>
<evidence type="ECO:0000256" key="1">
    <source>
        <dbReference type="ARBA" id="ARBA00022729"/>
    </source>
</evidence>
<dbReference type="NCBIfam" id="NF037995">
    <property type="entry name" value="TRAP_S1"/>
    <property type="match status" value="1"/>
</dbReference>
<dbReference type="Pfam" id="PF03480">
    <property type="entry name" value="DctP"/>
    <property type="match status" value="1"/>
</dbReference>
<evidence type="ECO:0000313" key="3">
    <source>
        <dbReference type="EMBL" id="MFL1732615.1"/>
    </source>
</evidence>
<feature type="chain" id="PRO_5046520806" evidence="2">
    <location>
        <begin position="23"/>
        <end position="357"/>
    </location>
</feature>